<gene>
    <name evidence="1" type="ORF">HMPREF0083_04659</name>
</gene>
<reference evidence="1 2" key="1">
    <citation type="submission" date="2013-08" db="EMBL/GenBank/DDBJ databases">
        <authorList>
            <person name="Weinstock G."/>
            <person name="Sodergren E."/>
            <person name="Wylie T."/>
            <person name="Fulton L."/>
            <person name="Fulton R."/>
            <person name="Fronick C."/>
            <person name="O'Laughlin M."/>
            <person name="Godfrey J."/>
            <person name="Miner T."/>
            <person name="Herter B."/>
            <person name="Appelbaum E."/>
            <person name="Cordes M."/>
            <person name="Lek S."/>
            <person name="Wollam A."/>
            <person name="Pepin K.H."/>
            <person name="Palsikar V.B."/>
            <person name="Mitreva M."/>
            <person name="Wilson R.K."/>
        </authorList>
    </citation>
    <scope>NUCLEOTIDE SEQUENCE [LARGE SCALE GENOMIC DNA]</scope>
    <source>
        <strain evidence="1 2">ATCC 12856</strain>
    </source>
</reference>
<dbReference type="GeneID" id="92841170"/>
<proteinExistence type="predicted"/>
<dbReference type="Proteomes" id="UP000016511">
    <property type="component" value="Unassembled WGS sequence"/>
</dbReference>
<comment type="caution">
    <text evidence="1">The sequence shown here is derived from an EMBL/GenBank/DDBJ whole genome shotgun (WGS) entry which is preliminary data.</text>
</comment>
<keyword evidence="2" id="KW-1185">Reference proteome</keyword>
<dbReference type="HOGENOM" id="CLU_2178332_0_0_9"/>
<protein>
    <submittedName>
        <fullName evidence="1">Uncharacterized protein</fullName>
    </submittedName>
</protein>
<name>U1WFI1_ANEAE</name>
<dbReference type="RefSeq" id="WP_021624075.1">
    <property type="nucleotide sequence ID" value="NZ_KE952892.1"/>
</dbReference>
<dbReference type="EMBL" id="AWSJ01000285">
    <property type="protein sequence ID" value="ERI07284.1"/>
    <property type="molecule type" value="Genomic_DNA"/>
</dbReference>
<dbReference type="STRING" id="649747.HMPREF0083_04659"/>
<sequence>MEFKDFYQILDECGQVVVQKDLLMHLQKEIEQTLDQYPFAMLEDKSCLMEFYLKVTLLKRAIVTLNLQAGLIPCSMPSCNNIADVSTTLGVSFCKSCNKERLAVSNCGE</sequence>
<dbReference type="AlphaFoldDB" id="U1WFI1"/>
<accession>U1WFI1</accession>
<organism evidence="1 2">
    <name type="scientific">Aneurinibacillus aneurinilyticus ATCC 12856</name>
    <dbReference type="NCBI Taxonomy" id="649747"/>
    <lineage>
        <taxon>Bacteria</taxon>
        <taxon>Bacillati</taxon>
        <taxon>Bacillota</taxon>
        <taxon>Bacilli</taxon>
        <taxon>Bacillales</taxon>
        <taxon>Paenibacillaceae</taxon>
        <taxon>Aneurinibacillus group</taxon>
        <taxon>Aneurinibacillus</taxon>
    </lineage>
</organism>
<evidence type="ECO:0000313" key="1">
    <source>
        <dbReference type="EMBL" id="ERI07284.1"/>
    </source>
</evidence>
<evidence type="ECO:0000313" key="2">
    <source>
        <dbReference type="Proteomes" id="UP000016511"/>
    </source>
</evidence>